<organism evidence="3 4">
    <name type="scientific">Caryophanon tenue</name>
    <dbReference type="NCBI Taxonomy" id="33978"/>
    <lineage>
        <taxon>Bacteria</taxon>
        <taxon>Bacillati</taxon>
        <taxon>Bacillota</taxon>
        <taxon>Bacilli</taxon>
        <taxon>Bacillales</taxon>
        <taxon>Caryophanaceae</taxon>
        <taxon>Caryophanon</taxon>
    </lineage>
</organism>
<dbReference type="EMBL" id="MASJ01000003">
    <property type="protein sequence ID" value="OCS87570.1"/>
    <property type="molecule type" value="Genomic_DNA"/>
</dbReference>
<accession>A0A1C0YK87</accession>
<dbReference type="PANTHER" id="PTHR46211">
    <property type="entry name" value="GLYCEROPHOSPHORYL DIESTER PHOSPHODIESTERASE"/>
    <property type="match status" value="1"/>
</dbReference>
<dbReference type="OrthoDB" id="384721at2"/>
<dbReference type="GO" id="GO:0006629">
    <property type="term" value="P:lipid metabolic process"/>
    <property type="evidence" value="ECO:0007669"/>
    <property type="project" value="InterPro"/>
</dbReference>
<dbReference type="STRING" id="33978.A6M13_09700"/>
<evidence type="ECO:0000313" key="3">
    <source>
        <dbReference type="EMBL" id="OCS87570.1"/>
    </source>
</evidence>
<evidence type="ECO:0000313" key="4">
    <source>
        <dbReference type="Proteomes" id="UP000093199"/>
    </source>
</evidence>
<evidence type="ECO:0000256" key="1">
    <source>
        <dbReference type="SAM" id="SignalP"/>
    </source>
</evidence>
<dbReference type="AlphaFoldDB" id="A0A1C0YK87"/>
<dbReference type="Proteomes" id="UP000093199">
    <property type="component" value="Unassembled WGS sequence"/>
</dbReference>
<protein>
    <submittedName>
        <fullName evidence="3">Glycerophosphodiester phosphodiesterase</fullName>
    </submittedName>
</protein>
<dbReference type="Pfam" id="PF03009">
    <property type="entry name" value="GDPD"/>
    <property type="match status" value="1"/>
</dbReference>
<comment type="caution">
    <text evidence="3">The sequence shown here is derived from an EMBL/GenBank/DDBJ whole genome shotgun (WGS) entry which is preliminary data.</text>
</comment>
<dbReference type="RefSeq" id="WP_066543202.1">
    <property type="nucleotide sequence ID" value="NZ_MASJ01000003.1"/>
</dbReference>
<dbReference type="GO" id="GO:0008081">
    <property type="term" value="F:phosphoric diester hydrolase activity"/>
    <property type="evidence" value="ECO:0007669"/>
    <property type="project" value="InterPro"/>
</dbReference>
<dbReference type="InterPro" id="IPR030395">
    <property type="entry name" value="GP_PDE_dom"/>
</dbReference>
<keyword evidence="4" id="KW-1185">Reference proteome</keyword>
<reference evidence="3 4" key="1">
    <citation type="submission" date="2016-07" db="EMBL/GenBank/DDBJ databases">
        <title>Caryophanon tenue genome sequencing.</title>
        <authorList>
            <person name="Verma A."/>
            <person name="Pal Y."/>
            <person name="Krishnamurthi S."/>
        </authorList>
    </citation>
    <scope>NUCLEOTIDE SEQUENCE [LARGE SCALE GENOMIC DNA]</scope>
    <source>
        <strain evidence="3 4">DSM 14152</strain>
    </source>
</reference>
<keyword evidence="1" id="KW-0732">Signal</keyword>
<feature type="chain" id="PRO_5038970006" evidence="1">
    <location>
        <begin position="21"/>
        <end position="300"/>
    </location>
</feature>
<dbReference type="Gene3D" id="3.20.20.190">
    <property type="entry name" value="Phosphatidylinositol (PI) phosphodiesterase"/>
    <property type="match status" value="1"/>
</dbReference>
<dbReference type="PROSITE" id="PS51704">
    <property type="entry name" value="GP_PDE"/>
    <property type="match status" value="1"/>
</dbReference>
<dbReference type="CDD" id="cd08561">
    <property type="entry name" value="GDPD_cytoplasmic_ScUgpQ2_like"/>
    <property type="match status" value="1"/>
</dbReference>
<dbReference type="SUPFAM" id="SSF51695">
    <property type="entry name" value="PLC-like phosphodiesterases"/>
    <property type="match status" value="1"/>
</dbReference>
<dbReference type="InterPro" id="IPR017946">
    <property type="entry name" value="PLC-like_Pdiesterase_TIM-brl"/>
</dbReference>
<dbReference type="PANTHER" id="PTHR46211:SF1">
    <property type="entry name" value="GLYCEROPHOSPHODIESTER PHOSPHODIESTERASE, CYTOPLASMIC"/>
    <property type="match status" value="1"/>
</dbReference>
<sequence>MGKKTKVAIAIAAASAAAWAGTKALSKPEARPGKPALQSTRPIILAHRGGCQLEPEHTMLAFNRSAELGVDGFEIDIRLTKDEEILVFHDETVDRTTNGSGAVAALTLEDLQALNHGHHFQNLDGEYTYRDEQVAPVTLRELLTTFPDKLVNIDIKDSPDTYEGSLMPSKLWRLLEELEATERVVVTSFYSEQIDRFNLYAQNRVALGAGEAEVRNAFTTFTGQFGHLYHPKADVFQIPPKHNRFALDSPKFIQFLTNLNIPVHYWDVNDLVTMKRLTRLGATGIITGRPDLAKFLFDEA</sequence>
<feature type="domain" description="GP-PDE" evidence="2">
    <location>
        <begin position="42"/>
        <end position="297"/>
    </location>
</feature>
<feature type="signal peptide" evidence="1">
    <location>
        <begin position="1"/>
        <end position="20"/>
    </location>
</feature>
<evidence type="ECO:0000259" key="2">
    <source>
        <dbReference type="PROSITE" id="PS51704"/>
    </source>
</evidence>
<gene>
    <name evidence="3" type="ORF">A6M13_09700</name>
</gene>
<name>A0A1C0YK87_9BACL</name>
<proteinExistence type="predicted"/>